<dbReference type="SUPFAM" id="SSF50692">
    <property type="entry name" value="ADC-like"/>
    <property type="match status" value="1"/>
</dbReference>
<dbReference type="AlphaFoldDB" id="A0A379B1V9"/>
<feature type="domain" description="Molybdopterin oxidoreductase" evidence="6">
    <location>
        <begin position="2"/>
        <end position="152"/>
    </location>
</feature>
<dbReference type="Pfam" id="PF01568">
    <property type="entry name" value="Molydop_binding"/>
    <property type="match status" value="1"/>
</dbReference>
<name>A0A379B1V9_NEIGO</name>
<keyword evidence="8" id="KW-0560">Oxidoreductase</keyword>
<dbReference type="EMBL" id="UGRI01000002">
    <property type="protein sequence ID" value="SUB32269.1"/>
    <property type="molecule type" value="Genomic_DNA"/>
</dbReference>
<dbReference type="GO" id="GO:1990204">
    <property type="term" value="C:oxidoreductase complex"/>
    <property type="evidence" value="ECO:0007669"/>
    <property type="project" value="UniProtKB-ARBA"/>
</dbReference>
<keyword evidence="4" id="KW-0411">Iron-sulfur</keyword>
<dbReference type="InterPro" id="IPR006657">
    <property type="entry name" value="MoPterin_dinucl-bd_dom"/>
</dbReference>
<accession>A0A379B1V9</accession>
<dbReference type="PANTHER" id="PTHR43105:SF13">
    <property type="entry name" value="NADH-UBIQUINONE OXIDOREDUCTASE 75 KDA SUBUNIT, MITOCHONDRIAL"/>
    <property type="match status" value="1"/>
</dbReference>
<sequence length="297" mass="30879">MGAEVQNHPDYAAIYAAAQELADATGAVLGILPQAANSVGADVLGVNSGESVAEMANTPKQAVLLLNVEPEIDTVDGAKAVAALKQAKSVMAFTPFVSETLLDVCDVLLPIAPFTETSGSFINMEGRLQSFHGVVQGFGDSRPLWKVLRVLGNLFDLKGFEYHDTAAILKDALDAESLPSKLDNRSTWAGEGVQTASDRLVRVGGVGIYHTDSIVRRSAPLQETSHAAVPAARVNPNTLARLGLQDGQTAVAKQNGASVSVAVKADAGLPENVVHLPLHTENAALGALMGTIELAGA</sequence>
<reference evidence="8" key="1">
    <citation type="submission" date="2018-06" db="EMBL/GenBank/DDBJ databases">
        <authorList>
            <consortium name="Pathogen Informatics"/>
            <person name="Doyle S."/>
        </authorList>
    </citation>
    <scope>NUCLEOTIDE SEQUENCE [LARGE SCALE GENOMIC DNA]</scope>
    <source>
        <strain evidence="8">NCTC11421</strain>
    </source>
</reference>
<evidence type="ECO:0000259" key="6">
    <source>
        <dbReference type="Pfam" id="PF00384"/>
    </source>
</evidence>
<dbReference type="InterPro" id="IPR006656">
    <property type="entry name" value="Mopterin_OxRdtase"/>
</dbReference>
<comment type="cofactor">
    <cofactor evidence="1">
        <name>[4Fe-4S] cluster</name>
        <dbReference type="ChEBI" id="CHEBI:49883"/>
    </cofactor>
</comment>
<comment type="cofactor">
    <cofactor evidence="5">
        <name>[2Fe-2S] cluster</name>
        <dbReference type="ChEBI" id="CHEBI:190135"/>
    </cofactor>
</comment>
<proteinExistence type="predicted"/>
<dbReference type="SUPFAM" id="SSF53706">
    <property type="entry name" value="Formate dehydrogenase/DMSO reductase, domains 1-3"/>
    <property type="match status" value="1"/>
</dbReference>
<gene>
    <name evidence="8" type="ORF">NCTC11421_03704</name>
</gene>
<evidence type="ECO:0000256" key="5">
    <source>
        <dbReference type="ARBA" id="ARBA00034078"/>
    </source>
</evidence>
<dbReference type="GO" id="GO:0008863">
    <property type="term" value="F:formate dehydrogenase (NAD+) activity"/>
    <property type="evidence" value="ECO:0007669"/>
    <property type="project" value="UniProtKB-EC"/>
</dbReference>
<dbReference type="PANTHER" id="PTHR43105">
    <property type="entry name" value="RESPIRATORY NITRATE REDUCTASE"/>
    <property type="match status" value="1"/>
</dbReference>
<dbReference type="InterPro" id="IPR050123">
    <property type="entry name" value="Prok_molybdopt-oxidoreductase"/>
</dbReference>
<evidence type="ECO:0000313" key="8">
    <source>
        <dbReference type="EMBL" id="SUB32269.1"/>
    </source>
</evidence>
<dbReference type="GO" id="GO:0045333">
    <property type="term" value="P:cellular respiration"/>
    <property type="evidence" value="ECO:0007669"/>
    <property type="project" value="UniProtKB-ARBA"/>
</dbReference>
<dbReference type="GO" id="GO:0051536">
    <property type="term" value="F:iron-sulfur cluster binding"/>
    <property type="evidence" value="ECO:0007669"/>
    <property type="project" value="UniProtKB-KW"/>
</dbReference>
<evidence type="ECO:0000259" key="7">
    <source>
        <dbReference type="Pfam" id="PF01568"/>
    </source>
</evidence>
<dbReference type="EC" id="1.6.5.3" evidence="8"/>
<feature type="domain" description="Molybdopterin dinucleotide-binding" evidence="7">
    <location>
        <begin position="209"/>
        <end position="284"/>
    </location>
</feature>
<dbReference type="Pfam" id="PF00384">
    <property type="entry name" value="Molybdopterin"/>
    <property type="match status" value="1"/>
</dbReference>
<keyword evidence="3" id="KW-0408">Iron</keyword>
<dbReference type="GO" id="GO:0046872">
    <property type="term" value="F:metal ion binding"/>
    <property type="evidence" value="ECO:0007669"/>
    <property type="project" value="UniProtKB-KW"/>
</dbReference>
<protein>
    <submittedName>
        <fullName evidence="8">NADH dehydrogenase subunit G</fullName>
        <ecNumber evidence="8">1.17.1.9</ecNumber>
        <ecNumber evidence="8">1.6.5.3</ecNumber>
    </submittedName>
</protein>
<evidence type="ECO:0000256" key="3">
    <source>
        <dbReference type="ARBA" id="ARBA00023004"/>
    </source>
</evidence>
<dbReference type="GO" id="GO:0043546">
    <property type="term" value="F:molybdopterin cofactor binding"/>
    <property type="evidence" value="ECO:0007669"/>
    <property type="project" value="InterPro"/>
</dbReference>
<dbReference type="Gene3D" id="2.40.40.20">
    <property type="match status" value="1"/>
</dbReference>
<evidence type="ECO:0000256" key="2">
    <source>
        <dbReference type="ARBA" id="ARBA00022723"/>
    </source>
</evidence>
<organism evidence="8">
    <name type="scientific">Neisseria gonorrhoeae</name>
    <dbReference type="NCBI Taxonomy" id="485"/>
    <lineage>
        <taxon>Bacteria</taxon>
        <taxon>Pseudomonadati</taxon>
        <taxon>Pseudomonadota</taxon>
        <taxon>Betaproteobacteria</taxon>
        <taxon>Neisseriales</taxon>
        <taxon>Neisseriaceae</taxon>
        <taxon>Neisseria</taxon>
    </lineage>
</organism>
<dbReference type="InterPro" id="IPR009010">
    <property type="entry name" value="Asp_de-COase-like_dom_sf"/>
</dbReference>
<evidence type="ECO:0000256" key="4">
    <source>
        <dbReference type="ARBA" id="ARBA00023014"/>
    </source>
</evidence>
<evidence type="ECO:0000256" key="1">
    <source>
        <dbReference type="ARBA" id="ARBA00001966"/>
    </source>
</evidence>
<dbReference type="Gene3D" id="3.40.50.740">
    <property type="match status" value="1"/>
</dbReference>
<dbReference type="EC" id="1.17.1.9" evidence="8"/>
<keyword evidence="2" id="KW-0479">Metal-binding</keyword>
<dbReference type="GO" id="GO:0016020">
    <property type="term" value="C:membrane"/>
    <property type="evidence" value="ECO:0007669"/>
    <property type="project" value="TreeGrafter"/>
</dbReference>